<dbReference type="Proteomes" id="UP001620409">
    <property type="component" value="Unassembled WGS sequence"/>
</dbReference>
<evidence type="ECO:0000313" key="1">
    <source>
        <dbReference type="EMBL" id="MFK2853257.1"/>
    </source>
</evidence>
<keyword evidence="2" id="KW-1185">Reference proteome</keyword>
<reference evidence="1 2" key="1">
    <citation type="submission" date="2020-10" db="EMBL/GenBank/DDBJ databases">
        <title>Phylogeny of dyella-like bacteria.</title>
        <authorList>
            <person name="Fu J."/>
        </authorList>
    </citation>
    <scope>NUCLEOTIDE SEQUENCE [LARGE SCALE GENOMIC DNA]</scope>
    <source>
        <strain evidence="1 2">DHG40</strain>
    </source>
</reference>
<accession>A0ABW8IDM7</accession>
<dbReference type="RefSeq" id="WP_380016318.1">
    <property type="nucleotide sequence ID" value="NZ_JADIKI010000021.1"/>
</dbReference>
<comment type="caution">
    <text evidence="1">The sequence shown here is derived from an EMBL/GenBank/DDBJ whole genome shotgun (WGS) entry which is preliminary data.</text>
</comment>
<sequence length="70" mass="8114">MPTRIKPTMTVYPCRFRSQPAETHPNVWVTWEAIEREHFSPDGALVADFSHPLEVDPSQVKNHRYVPEPS</sequence>
<protein>
    <submittedName>
        <fullName evidence="1">Uncharacterized protein</fullName>
    </submittedName>
</protein>
<dbReference type="EMBL" id="JADIKI010000021">
    <property type="protein sequence ID" value="MFK2853257.1"/>
    <property type="molecule type" value="Genomic_DNA"/>
</dbReference>
<proteinExistence type="predicted"/>
<organism evidence="1 2">
    <name type="scientific">Dyella humi</name>
    <dbReference type="NCBI Taxonomy" id="1770547"/>
    <lineage>
        <taxon>Bacteria</taxon>
        <taxon>Pseudomonadati</taxon>
        <taxon>Pseudomonadota</taxon>
        <taxon>Gammaproteobacteria</taxon>
        <taxon>Lysobacterales</taxon>
        <taxon>Rhodanobacteraceae</taxon>
        <taxon>Dyella</taxon>
    </lineage>
</organism>
<evidence type="ECO:0000313" key="2">
    <source>
        <dbReference type="Proteomes" id="UP001620409"/>
    </source>
</evidence>
<gene>
    <name evidence="1" type="ORF">ISP18_01435</name>
</gene>
<name>A0ABW8IDM7_9GAMM</name>